<dbReference type="GO" id="GO:0006935">
    <property type="term" value="P:chemotaxis"/>
    <property type="evidence" value="ECO:0007669"/>
    <property type="project" value="UniProtKB-KW"/>
</dbReference>
<keyword evidence="8 10" id="KW-1133">Transmembrane helix</keyword>
<feature type="compositionally biased region" description="Acidic residues" evidence="11">
    <location>
        <begin position="63"/>
        <end position="76"/>
    </location>
</feature>
<evidence type="ECO:0000256" key="6">
    <source>
        <dbReference type="ARBA" id="ARBA00022692"/>
    </source>
</evidence>
<dbReference type="InterPro" id="IPR005503">
    <property type="entry name" value="FliL"/>
</dbReference>
<reference evidence="12 13" key="1">
    <citation type="submission" date="2018-08" db="EMBL/GenBank/DDBJ databases">
        <title>Erythrobacter zhengii sp.nov., a bacterium isolated from deep-sea sediment.</title>
        <authorList>
            <person name="Fang C."/>
            <person name="Wu Y.-H."/>
            <person name="Sun C."/>
            <person name="Wang H."/>
            <person name="Cheng H."/>
            <person name="Meng F.-X."/>
            <person name="Wang C.-S."/>
            <person name="Xu X.-W."/>
        </authorList>
    </citation>
    <scope>NUCLEOTIDE SEQUENCE [LARGE SCALE GENOMIC DNA]</scope>
    <source>
        <strain evidence="12 13">CCTCC AB 2015396</strain>
    </source>
</reference>
<sequence length="195" mass="21103">MSKDKKDGDEAAKKGGGLVGKIVLPLVMLAAGGGGVFGLMAAGIIGDHAEAKEDNAPKLVEKGEEDPYPTAEEGEEKGEGAYVPGENGSEYRTAYYNFDGEFTSNLRNSPAMVQLGLAASTQRDGRVLMWLKKHETAIRSKILIELSDTDEMEFASAVGKERLQQRMVQAINEVLEEEEGFGGVDKVYFRSLIVQ</sequence>
<accession>A0A3A1P1I1</accession>
<dbReference type="AlphaFoldDB" id="A0A3A1P1I1"/>
<comment type="caution">
    <text evidence="12">The sequence shown here is derived from an EMBL/GenBank/DDBJ whole genome shotgun (WGS) entry which is preliminary data.</text>
</comment>
<proteinExistence type="inferred from homology"/>
<feature type="transmembrane region" description="Helical" evidence="10">
    <location>
        <begin position="22"/>
        <end position="45"/>
    </location>
</feature>
<dbReference type="OrthoDB" id="7058946at2"/>
<keyword evidence="9 10" id="KW-0472">Membrane</keyword>
<evidence type="ECO:0000256" key="9">
    <source>
        <dbReference type="ARBA" id="ARBA00023136"/>
    </source>
</evidence>
<comment type="subcellular location">
    <subcellularLocation>
        <location evidence="10">Cell inner membrane</location>
    </subcellularLocation>
    <subcellularLocation>
        <location evidence="2">Cell membrane</location>
        <topology evidence="2">Single-pass membrane protein</topology>
    </subcellularLocation>
</comment>
<dbReference type="EMBL" id="QXFM01000138">
    <property type="protein sequence ID" value="RIV81332.1"/>
    <property type="molecule type" value="Genomic_DNA"/>
</dbReference>
<keyword evidence="10" id="KW-0997">Cell inner membrane</keyword>
<dbReference type="PANTHER" id="PTHR35091:SF2">
    <property type="entry name" value="FLAGELLAR PROTEIN FLIL"/>
    <property type="match status" value="1"/>
</dbReference>
<protein>
    <recommendedName>
        <fullName evidence="10">Flagellar protein FliL</fullName>
    </recommendedName>
</protein>
<evidence type="ECO:0000256" key="5">
    <source>
        <dbReference type="ARBA" id="ARBA00022500"/>
    </source>
</evidence>
<keyword evidence="12" id="KW-0282">Flagellum</keyword>
<keyword evidence="6 10" id="KW-0812">Transmembrane</keyword>
<keyword evidence="12" id="KW-0966">Cell projection</keyword>
<evidence type="ECO:0000313" key="12">
    <source>
        <dbReference type="EMBL" id="RIV81332.1"/>
    </source>
</evidence>
<evidence type="ECO:0000256" key="10">
    <source>
        <dbReference type="RuleBase" id="RU364125"/>
    </source>
</evidence>
<evidence type="ECO:0000256" key="8">
    <source>
        <dbReference type="ARBA" id="ARBA00022989"/>
    </source>
</evidence>
<keyword evidence="5 10" id="KW-0145">Chemotaxis</keyword>
<dbReference type="Pfam" id="PF03748">
    <property type="entry name" value="FliL"/>
    <property type="match status" value="1"/>
</dbReference>
<keyword evidence="7 10" id="KW-0283">Flagellar rotation</keyword>
<name>A0A3A1P1I1_9SPHN</name>
<keyword evidence="13" id="KW-1185">Reference proteome</keyword>
<dbReference type="GO" id="GO:0005886">
    <property type="term" value="C:plasma membrane"/>
    <property type="evidence" value="ECO:0007669"/>
    <property type="project" value="UniProtKB-SubCell"/>
</dbReference>
<dbReference type="RefSeq" id="WP_119594317.1">
    <property type="nucleotide sequence ID" value="NZ_QXFM01000138.1"/>
</dbReference>
<organism evidence="12 13">
    <name type="scientific">Aurantiacibacter xanthus</name>
    <dbReference type="NCBI Taxonomy" id="1784712"/>
    <lineage>
        <taxon>Bacteria</taxon>
        <taxon>Pseudomonadati</taxon>
        <taxon>Pseudomonadota</taxon>
        <taxon>Alphaproteobacteria</taxon>
        <taxon>Sphingomonadales</taxon>
        <taxon>Erythrobacteraceae</taxon>
        <taxon>Aurantiacibacter</taxon>
    </lineage>
</organism>
<evidence type="ECO:0000256" key="7">
    <source>
        <dbReference type="ARBA" id="ARBA00022779"/>
    </source>
</evidence>
<evidence type="ECO:0000256" key="2">
    <source>
        <dbReference type="ARBA" id="ARBA00004162"/>
    </source>
</evidence>
<dbReference type="PANTHER" id="PTHR35091">
    <property type="entry name" value="FLAGELLAR PROTEIN FLIL"/>
    <property type="match status" value="1"/>
</dbReference>
<comment type="similarity">
    <text evidence="3 10">Belongs to the FliL family.</text>
</comment>
<keyword evidence="4" id="KW-1003">Cell membrane</keyword>
<evidence type="ECO:0000256" key="11">
    <source>
        <dbReference type="SAM" id="MobiDB-lite"/>
    </source>
</evidence>
<dbReference type="GO" id="GO:0009425">
    <property type="term" value="C:bacterial-type flagellum basal body"/>
    <property type="evidence" value="ECO:0007669"/>
    <property type="project" value="InterPro"/>
</dbReference>
<gene>
    <name evidence="12" type="ORF">D2V17_17445</name>
</gene>
<evidence type="ECO:0000256" key="1">
    <source>
        <dbReference type="ARBA" id="ARBA00002254"/>
    </source>
</evidence>
<evidence type="ECO:0000256" key="3">
    <source>
        <dbReference type="ARBA" id="ARBA00008281"/>
    </source>
</evidence>
<comment type="function">
    <text evidence="1 10">Controls the rotational direction of flagella during chemotaxis.</text>
</comment>
<evidence type="ECO:0000256" key="4">
    <source>
        <dbReference type="ARBA" id="ARBA00022475"/>
    </source>
</evidence>
<dbReference type="Proteomes" id="UP000265366">
    <property type="component" value="Unassembled WGS sequence"/>
</dbReference>
<evidence type="ECO:0000313" key="13">
    <source>
        <dbReference type="Proteomes" id="UP000265366"/>
    </source>
</evidence>
<keyword evidence="12" id="KW-0969">Cilium</keyword>
<dbReference type="GO" id="GO:0071978">
    <property type="term" value="P:bacterial-type flagellum-dependent swarming motility"/>
    <property type="evidence" value="ECO:0007669"/>
    <property type="project" value="TreeGrafter"/>
</dbReference>
<feature type="region of interest" description="Disordered" evidence="11">
    <location>
        <begin position="55"/>
        <end position="86"/>
    </location>
</feature>